<dbReference type="CDD" id="cd04250">
    <property type="entry name" value="AAK_NAGK-C"/>
    <property type="match status" value="1"/>
</dbReference>
<dbReference type="PATRIC" id="fig|67855.3.peg.2508"/>
<gene>
    <name evidence="9" type="primary">argB</name>
    <name evidence="11" type="ORF">RO21_01990</name>
</gene>
<keyword evidence="5 9" id="KW-0547">Nucleotide-binding</keyword>
<keyword evidence="4 9" id="KW-0808">Transferase</keyword>
<comment type="function">
    <text evidence="9">Catalyzes the ATP-dependent phosphorylation of N-acetyl-L-glutamate.</text>
</comment>
<dbReference type="InterPro" id="IPR004662">
    <property type="entry name" value="AcgluKinase_fam"/>
</dbReference>
<proteinExistence type="inferred from homology"/>
<evidence type="ECO:0000313" key="11">
    <source>
        <dbReference type="EMBL" id="KMK52256.1"/>
    </source>
</evidence>
<dbReference type="InterPro" id="IPR037528">
    <property type="entry name" value="ArgB"/>
</dbReference>
<dbReference type="RefSeq" id="WP_047976126.1">
    <property type="nucleotide sequence ID" value="NZ_JWIZ01000009.1"/>
</dbReference>
<dbReference type="GO" id="GO:0003991">
    <property type="term" value="F:acetylglutamate kinase activity"/>
    <property type="evidence" value="ECO:0007669"/>
    <property type="project" value="UniProtKB-UniRule"/>
</dbReference>
<evidence type="ECO:0000256" key="9">
    <source>
        <dbReference type="HAMAP-Rule" id="MF_00082"/>
    </source>
</evidence>
<evidence type="ECO:0000256" key="3">
    <source>
        <dbReference type="ARBA" id="ARBA00022605"/>
    </source>
</evidence>
<comment type="pathway">
    <text evidence="1 9">Amino-acid biosynthesis; L-arginine biosynthesis; N(2)-acetyl-L-ornithine from L-glutamate: step 2/4.</text>
</comment>
<dbReference type="InterPro" id="IPR001048">
    <property type="entry name" value="Asp/Glu/Uridylate_kinase"/>
</dbReference>
<dbReference type="HAMAP" id="MF_00082">
    <property type="entry name" value="ArgB"/>
    <property type="match status" value="1"/>
</dbReference>
<dbReference type="Proteomes" id="UP000036270">
    <property type="component" value="Unassembled WGS sequence"/>
</dbReference>
<evidence type="ECO:0000256" key="8">
    <source>
        <dbReference type="ARBA" id="ARBA00048141"/>
    </source>
</evidence>
<dbReference type="FunFam" id="3.40.1160.10:FF:000004">
    <property type="entry name" value="Acetylglutamate kinase"/>
    <property type="match status" value="1"/>
</dbReference>
<dbReference type="InterPro" id="IPR041727">
    <property type="entry name" value="NAGK-C"/>
</dbReference>
<name>A0A0J5P7S0_9PAST</name>
<dbReference type="PRINTS" id="PR01469">
    <property type="entry name" value="CARBMTKINASE"/>
</dbReference>
<keyword evidence="12" id="KW-1185">Reference proteome</keyword>
<evidence type="ECO:0000256" key="4">
    <source>
        <dbReference type="ARBA" id="ARBA00022679"/>
    </source>
</evidence>
<keyword evidence="6 9" id="KW-0418">Kinase</keyword>
<dbReference type="EMBL" id="JWIZ01000009">
    <property type="protein sequence ID" value="KMK52256.1"/>
    <property type="molecule type" value="Genomic_DNA"/>
</dbReference>
<dbReference type="AlphaFoldDB" id="A0A0J5P7S0"/>
<dbReference type="UniPathway" id="UPA00068">
    <property type="reaction ID" value="UER00107"/>
</dbReference>
<sequence>MQTTQLTIQPQSTRLAQYTGKTIVVKYGGNAMINDTLKQAVMQDLLALNRLGIRLVLVHGGGPEISQGLKQIGKESQFIQGLRVTDRETIEIVLQMLAGKVNKQLVALLQGKGVGLSGIDGAMLQCQKCTIHGDLGFVGEIVKVDPTLVKLALESGFIPVISTVGVSSEGEIYNINADTAASQIAIALDAAKLVSMTDIAGLLRDQQDPHSLITSLNLNEVQPLIDNGVIQGGMIPKIQGCVDFLTNGGEEASIIDGRIAHAIFNELLGEERCGTTLYGANCQ</sequence>
<reference evidence="11 12" key="1">
    <citation type="submission" date="2014-12" db="EMBL/GenBank/DDBJ databases">
        <title>Reclassification of Actinobacillus muris as Muribacter muris.</title>
        <authorList>
            <person name="Christensen H."/>
            <person name="Nicklas W."/>
            <person name="Bisgaard M."/>
        </authorList>
    </citation>
    <scope>NUCLEOTIDE SEQUENCE [LARGE SCALE GENOMIC DNA]</scope>
    <source>
        <strain evidence="11 12">Ackerman80-443D</strain>
    </source>
</reference>
<dbReference type="EC" id="2.7.2.8" evidence="9"/>
<evidence type="ECO:0000256" key="6">
    <source>
        <dbReference type="ARBA" id="ARBA00022777"/>
    </source>
</evidence>
<feature type="binding site" evidence="9">
    <location>
        <position position="83"/>
    </location>
    <ligand>
        <name>substrate</name>
    </ligand>
</feature>
<evidence type="ECO:0000256" key="1">
    <source>
        <dbReference type="ARBA" id="ARBA00004828"/>
    </source>
</evidence>
<evidence type="ECO:0000256" key="5">
    <source>
        <dbReference type="ARBA" id="ARBA00022741"/>
    </source>
</evidence>
<keyword evidence="2 9" id="KW-0055">Arginine biosynthesis</keyword>
<dbReference type="NCBIfam" id="TIGR00761">
    <property type="entry name" value="argB"/>
    <property type="match status" value="1"/>
</dbReference>
<dbReference type="GO" id="GO:0005524">
    <property type="term" value="F:ATP binding"/>
    <property type="evidence" value="ECO:0007669"/>
    <property type="project" value="UniProtKB-UniRule"/>
</dbReference>
<dbReference type="Pfam" id="PF00696">
    <property type="entry name" value="AA_kinase"/>
    <property type="match status" value="1"/>
</dbReference>
<feature type="site" description="Transition state stabilizer" evidence="9">
    <location>
        <position position="26"/>
    </location>
</feature>
<evidence type="ECO:0000256" key="2">
    <source>
        <dbReference type="ARBA" id="ARBA00022571"/>
    </source>
</evidence>
<comment type="catalytic activity">
    <reaction evidence="8 9">
        <text>N-acetyl-L-glutamate + ATP = N-acetyl-L-glutamyl 5-phosphate + ADP</text>
        <dbReference type="Rhea" id="RHEA:14629"/>
        <dbReference type="ChEBI" id="CHEBI:30616"/>
        <dbReference type="ChEBI" id="CHEBI:44337"/>
        <dbReference type="ChEBI" id="CHEBI:57936"/>
        <dbReference type="ChEBI" id="CHEBI:456216"/>
        <dbReference type="EC" id="2.7.2.8"/>
    </reaction>
</comment>
<dbReference type="SUPFAM" id="SSF53633">
    <property type="entry name" value="Carbamate kinase-like"/>
    <property type="match status" value="1"/>
</dbReference>
<feature type="binding site" evidence="9">
    <location>
        <begin position="61"/>
        <end position="62"/>
    </location>
    <ligand>
        <name>substrate</name>
    </ligand>
</feature>
<organism evidence="11 12">
    <name type="scientific">Muribacter muris</name>
    <dbReference type="NCBI Taxonomy" id="67855"/>
    <lineage>
        <taxon>Bacteria</taxon>
        <taxon>Pseudomonadati</taxon>
        <taxon>Pseudomonadota</taxon>
        <taxon>Gammaproteobacteria</taxon>
        <taxon>Pasteurellales</taxon>
        <taxon>Pasteurellaceae</taxon>
        <taxon>Muribacter</taxon>
    </lineage>
</organism>
<comment type="similarity">
    <text evidence="9">Belongs to the acetylglutamate kinase family. ArgB subfamily.</text>
</comment>
<comment type="subcellular location">
    <subcellularLocation>
        <location evidence="9">Cytoplasm</location>
    </subcellularLocation>
</comment>
<dbReference type="GO" id="GO:0005737">
    <property type="term" value="C:cytoplasm"/>
    <property type="evidence" value="ECO:0007669"/>
    <property type="project" value="UniProtKB-SubCell"/>
</dbReference>
<dbReference type="Gene3D" id="3.40.1160.10">
    <property type="entry name" value="Acetylglutamate kinase-like"/>
    <property type="match status" value="1"/>
</dbReference>
<feature type="binding site" evidence="9">
    <location>
        <position position="174"/>
    </location>
    <ligand>
        <name>substrate</name>
    </ligand>
</feature>
<evidence type="ECO:0000313" key="12">
    <source>
        <dbReference type="Proteomes" id="UP000036270"/>
    </source>
</evidence>
<evidence type="ECO:0000259" key="10">
    <source>
        <dbReference type="Pfam" id="PF00696"/>
    </source>
</evidence>
<feature type="domain" description="Aspartate/glutamate/uridylate kinase" evidence="10">
    <location>
        <begin position="21"/>
        <end position="256"/>
    </location>
</feature>
<accession>A0A0J5P7S0</accession>
<keyword evidence="7 9" id="KW-0067">ATP-binding</keyword>
<dbReference type="PIRSF" id="PIRSF000728">
    <property type="entry name" value="NAGK"/>
    <property type="match status" value="1"/>
</dbReference>
<dbReference type="PANTHER" id="PTHR23342:SF0">
    <property type="entry name" value="N-ACETYLGLUTAMATE SYNTHASE, MITOCHONDRIAL"/>
    <property type="match status" value="1"/>
</dbReference>
<keyword evidence="9" id="KW-0963">Cytoplasm</keyword>
<comment type="caution">
    <text evidence="11">The sequence shown here is derived from an EMBL/GenBank/DDBJ whole genome shotgun (WGS) entry which is preliminary data.</text>
</comment>
<feature type="site" description="Transition state stabilizer" evidence="9">
    <location>
        <position position="237"/>
    </location>
</feature>
<dbReference type="PANTHER" id="PTHR23342">
    <property type="entry name" value="N-ACETYLGLUTAMATE SYNTHASE"/>
    <property type="match status" value="1"/>
</dbReference>
<keyword evidence="3 9" id="KW-0028">Amino-acid biosynthesis</keyword>
<protein>
    <recommendedName>
        <fullName evidence="9">Acetylglutamate kinase</fullName>
        <ecNumber evidence="9">2.7.2.8</ecNumber>
    </recommendedName>
    <alternativeName>
        <fullName evidence="9">N-acetyl-L-glutamate 5-phosphotransferase</fullName>
    </alternativeName>
    <alternativeName>
        <fullName evidence="9">NAG kinase</fullName>
        <shortName evidence="9">NAGK</shortName>
    </alternativeName>
</protein>
<dbReference type="STRING" id="67855.RO21_01990"/>
<dbReference type="InterPro" id="IPR036393">
    <property type="entry name" value="AceGlu_kinase-like_sf"/>
</dbReference>
<evidence type="ECO:0000256" key="7">
    <source>
        <dbReference type="ARBA" id="ARBA00022840"/>
    </source>
</evidence>
<dbReference type="GO" id="GO:0042450">
    <property type="term" value="P:L-arginine biosynthetic process via ornithine"/>
    <property type="evidence" value="ECO:0007669"/>
    <property type="project" value="UniProtKB-UniRule"/>
</dbReference>